<keyword evidence="3" id="KW-1185">Reference proteome</keyword>
<proteinExistence type="predicted"/>
<gene>
    <name evidence="2" type="ORF">FCM35_KLT20965</name>
</gene>
<organism evidence="2 3">
    <name type="scientific">Carex littledalei</name>
    <dbReference type="NCBI Taxonomy" id="544730"/>
    <lineage>
        <taxon>Eukaryota</taxon>
        <taxon>Viridiplantae</taxon>
        <taxon>Streptophyta</taxon>
        <taxon>Embryophyta</taxon>
        <taxon>Tracheophyta</taxon>
        <taxon>Spermatophyta</taxon>
        <taxon>Magnoliopsida</taxon>
        <taxon>Liliopsida</taxon>
        <taxon>Poales</taxon>
        <taxon>Cyperaceae</taxon>
        <taxon>Cyperoideae</taxon>
        <taxon>Cariceae</taxon>
        <taxon>Carex</taxon>
        <taxon>Carex subgen. Euthyceras</taxon>
    </lineage>
</organism>
<evidence type="ECO:0000256" key="1">
    <source>
        <dbReference type="SAM" id="MobiDB-lite"/>
    </source>
</evidence>
<dbReference type="PANTHER" id="PTHR36760">
    <property type="entry name" value="ACIDIC LEUCINE-RICH NUCLEAR PHOSPHOPROTEIN 32 FAMILY B PROTEIN"/>
    <property type="match status" value="1"/>
</dbReference>
<feature type="compositionally biased region" description="Acidic residues" evidence="1">
    <location>
        <begin position="434"/>
        <end position="447"/>
    </location>
</feature>
<dbReference type="Proteomes" id="UP000623129">
    <property type="component" value="Unassembled WGS sequence"/>
</dbReference>
<feature type="region of interest" description="Disordered" evidence="1">
    <location>
        <begin position="412"/>
        <end position="447"/>
    </location>
</feature>
<dbReference type="EMBL" id="SWLB01000009">
    <property type="protein sequence ID" value="KAF3334361.1"/>
    <property type="molecule type" value="Genomic_DNA"/>
</dbReference>
<dbReference type="AlphaFoldDB" id="A0A833VCV9"/>
<dbReference type="PANTHER" id="PTHR36760:SF1">
    <property type="entry name" value="ACIDIC LEUCINE-RICH NUCLEAR PHOSPHOPROTEIN 32 FAMILY B PROTEIN"/>
    <property type="match status" value="1"/>
</dbReference>
<sequence>MAMLAHDLLSLTCFLTSHPIHFAYLLFFSPYLFSLFSFLSPLLISTLLSLLAVVTISPYRTNTSHLPFEFEFLGKTCGSALNVLCTVPGPRKENTIGMLEELDEMVLSPIVHALADVEVARVEFEGIMGELCNSSTIVCEVQNKDQEALLIKGGTGEKMSGDENLESPVQSWNSKFYNSCSFVCELDAKIQNVLLAESNCEEKVGYTVYLENHNQISNNPVNNRISSLEHIFLDENSVSREIEYEERNNANLENYKSQASLVGTDMSNGEFDDYKSCASDVDGKEGESNENYPNYVNLDNSMQTINSNVGNGEEKVEPKSIRESLICGRTEERLTKSFSTNHWEHAGTPSQGLQREGSLRVVDREWKRTLACKLYEDRITTKLHEERTVPVPVKEGEGEEEEMDLLWEAIEVNSNKSDGHKSSTKNKGKKAGEREEDSVDEEGEEDDGPVRQLCCLQAFRVSTRKMNLGVGRPNLIKLSKVLKKMSVFHVGRNNSKISEQKKTGVIKG</sequence>
<accession>A0A833VCV9</accession>
<protein>
    <submittedName>
        <fullName evidence="2">Uncharacterized protein</fullName>
    </submittedName>
</protein>
<evidence type="ECO:0000313" key="3">
    <source>
        <dbReference type="Proteomes" id="UP000623129"/>
    </source>
</evidence>
<name>A0A833VCV9_9POAL</name>
<dbReference type="OrthoDB" id="1939140at2759"/>
<comment type="caution">
    <text evidence="2">The sequence shown here is derived from an EMBL/GenBank/DDBJ whole genome shotgun (WGS) entry which is preliminary data.</text>
</comment>
<evidence type="ECO:0000313" key="2">
    <source>
        <dbReference type="EMBL" id="KAF3334361.1"/>
    </source>
</evidence>
<reference evidence="2" key="1">
    <citation type="submission" date="2020-01" db="EMBL/GenBank/DDBJ databases">
        <title>Genome sequence of Kobresia littledalei, the first chromosome-level genome in the family Cyperaceae.</title>
        <authorList>
            <person name="Qu G."/>
        </authorList>
    </citation>
    <scope>NUCLEOTIDE SEQUENCE</scope>
    <source>
        <strain evidence="2">C.B.Clarke</strain>
        <tissue evidence="2">Leaf</tissue>
    </source>
</reference>